<dbReference type="Proteomes" id="UP001075354">
    <property type="component" value="Unassembled WGS sequence"/>
</dbReference>
<evidence type="ECO:0000256" key="7">
    <source>
        <dbReference type="ARBA" id="ARBA00023033"/>
    </source>
</evidence>
<dbReference type="PRINTS" id="PR00385">
    <property type="entry name" value="P450"/>
</dbReference>
<evidence type="ECO:0000256" key="5">
    <source>
        <dbReference type="ARBA" id="ARBA00023002"/>
    </source>
</evidence>
<name>A0AAV7X3K3_9NEOP</name>
<feature type="signal peptide" evidence="10">
    <location>
        <begin position="1"/>
        <end position="15"/>
    </location>
</feature>
<dbReference type="Pfam" id="PF00067">
    <property type="entry name" value="p450"/>
    <property type="match status" value="1"/>
</dbReference>
<keyword evidence="4 8" id="KW-0479">Metal-binding</keyword>
<organism evidence="11 12">
    <name type="scientific">Megalurothrips usitatus</name>
    <name type="common">bean blossom thrips</name>
    <dbReference type="NCBI Taxonomy" id="439358"/>
    <lineage>
        <taxon>Eukaryota</taxon>
        <taxon>Metazoa</taxon>
        <taxon>Ecdysozoa</taxon>
        <taxon>Arthropoda</taxon>
        <taxon>Hexapoda</taxon>
        <taxon>Insecta</taxon>
        <taxon>Pterygota</taxon>
        <taxon>Neoptera</taxon>
        <taxon>Paraneoptera</taxon>
        <taxon>Thysanoptera</taxon>
        <taxon>Terebrantia</taxon>
        <taxon>Thripoidea</taxon>
        <taxon>Thripidae</taxon>
        <taxon>Megalurothrips</taxon>
    </lineage>
</organism>
<dbReference type="InterPro" id="IPR002401">
    <property type="entry name" value="Cyt_P450_E_grp-I"/>
</dbReference>
<dbReference type="GO" id="GO:0005506">
    <property type="term" value="F:iron ion binding"/>
    <property type="evidence" value="ECO:0007669"/>
    <property type="project" value="InterPro"/>
</dbReference>
<evidence type="ECO:0000256" key="1">
    <source>
        <dbReference type="ARBA" id="ARBA00001971"/>
    </source>
</evidence>
<evidence type="ECO:0000256" key="2">
    <source>
        <dbReference type="ARBA" id="ARBA00010617"/>
    </source>
</evidence>
<dbReference type="GO" id="GO:0004497">
    <property type="term" value="F:monooxygenase activity"/>
    <property type="evidence" value="ECO:0007669"/>
    <property type="project" value="UniProtKB-KW"/>
</dbReference>
<gene>
    <name evidence="11" type="ORF">ONE63_011374</name>
</gene>
<dbReference type="PANTHER" id="PTHR24291">
    <property type="entry name" value="CYTOCHROME P450 FAMILY 4"/>
    <property type="match status" value="1"/>
</dbReference>
<dbReference type="PRINTS" id="PR00463">
    <property type="entry name" value="EP450I"/>
</dbReference>
<dbReference type="EMBL" id="JAPTSV010000795">
    <property type="protein sequence ID" value="KAJ1518993.1"/>
    <property type="molecule type" value="Genomic_DNA"/>
</dbReference>
<reference evidence="11" key="1">
    <citation type="submission" date="2022-12" db="EMBL/GenBank/DDBJ databases">
        <title>Chromosome-level genome assembly of the bean flower thrips Megalurothrips usitatus.</title>
        <authorList>
            <person name="Ma L."/>
            <person name="Liu Q."/>
            <person name="Li H."/>
            <person name="Cai W."/>
        </authorList>
    </citation>
    <scope>NUCLEOTIDE SEQUENCE</scope>
    <source>
        <strain evidence="11">Cailab_2022a</strain>
    </source>
</reference>
<evidence type="ECO:0000256" key="9">
    <source>
        <dbReference type="RuleBase" id="RU000461"/>
    </source>
</evidence>
<protein>
    <submittedName>
        <fullName evidence="11">Uncharacterized protein</fullName>
    </submittedName>
</protein>
<comment type="caution">
    <text evidence="11">The sequence shown here is derived from an EMBL/GenBank/DDBJ whole genome shotgun (WGS) entry which is preliminary data.</text>
</comment>
<dbReference type="SUPFAM" id="SSF48264">
    <property type="entry name" value="Cytochrome P450"/>
    <property type="match status" value="1"/>
</dbReference>
<keyword evidence="3 8" id="KW-0349">Heme</keyword>
<proteinExistence type="inferred from homology"/>
<evidence type="ECO:0000256" key="4">
    <source>
        <dbReference type="ARBA" id="ARBA00022723"/>
    </source>
</evidence>
<evidence type="ECO:0000256" key="3">
    <source>
        <dbReference type="ARBA" id="ARBA00022617"/>
    </source>
</evidence>
<dbReference type="GO" id="GO:0020037">
    <property type="term" value="F:heme binding"/>
    <property type="evidence" value="ECO:0007669"/>
    <property type="project" value="InterPro"/>
</dbReference>
<sequence length="505" mass="55939">MAVLAWLVLAAGALAAALACKAAAWYLRFRRLELAIPGPPSLPFLGNALSFVNMKDDLLERLLALWGHQPRLSRISLCGHLLLFVSDPADIELLIRGKATQNKARTFYEPIEYFTHDGLVTLNGAKWRAHRRAIQPAFYQGILENYQDVFQEECAAYVARVRGGEQGGEQDLSEGLRLTVASAFLRTTLTLDRADEEEARQFDRLLAIVLRAMEAVPSAIVSRVFSPWLWPGPLFGLTGAARLVRRLRGLIDAECDIGLRRLRQQAAAGDDFFRKGRTLSDLLQRASAAGVLSDEEIRNELTTLTAAGVETTSASLAWTLKVLSVCPDVQQRVLLEVKDVLGDATAVSAHHVARLQYTERVIKESLRLLPALPVVARTNREETVFSGHTVPRGSTFLLNVSGAHRDPRHWEEPLRFDPDRFLPERSAGRHPYAYVPFSIGSRDCVGSRYAMAVMKTLLANVVLAFSVDPVDDGLTDPAHFPMTFDIASRMPGHTRVVFNARTCVP</sequence>
<keyword evidence="7 9" id="KW-0503">Monooxygenase</keyword>
<evidence type="ECO:0000256" key="6">
    <source>
        <dbReference type="ARBA" id="ARBA00023004"/>
    </source>
</evidence>
<keyword evidence="5 9" id="KW-0560">Oxidoreductase</keyword>
<comment type="similarity">
    <text evidence="2 9">Belongs to the cytochrome P450 family.</text>
</comment>
<dbReference type="PROSITE" id="PS00086">
    <property type="entry name" value="CYTOCHROME_P450"/>
    <property type="match status" value="1"/>
</dbReference>
<evidence type="ECO:0000313" key="12">
    <source>
        <dbReference type="Proteomes" id="UP001075354"/>
    </source>
</evidence>
<dbReference type="GO" id="GO:0016705">
    <property type="term" value="F:oxidoreductase activity, acting on paired donors, with incorporation or reduction of molecular oxygen"/>
    <property type="evidence" value="ECO:0007669"/>
    <property type="project" value="InterPro"/>
</dbReference>
<dbReference type="InterPro" id="IPR017972">
    <property type="entry name" value="Cyt_P450_CS"/>
</dbReference>
<evidence type="ECO:0000313" key="11">
    <source>
        <dbReference type="EMBL" id="KAJ1518993.1"/>
    </source>
</evidence>
<dbReference type="InterPro" id="IPR050196">
    <property type="entry name" value="Cytochrome_P450_Monoox"/>
</dbReference>
<evidence type="ECO:0000256" key="10">
    <source>
        <dbReference type="SAM" id="SignalP"/>
    </source>
</evidence>
<evidence type="ECO:0000256" key="8">
    <source>
        <dbReference type="PIRSR" id="PIRSR602401-1"/>
    </source>
</evidence>
<dbReference type="InterPro" id="IPR001128">
    <property type="entry name" value="Cyt_P450"/>
</dbReference>
<dbReference type="AlphaFoldDB" id="A0AAV7X3K3"/>
<dbReference type="PANTHER" id="PTHR24291:SF50">
    <property type="entry name" value="BIFUNCTIONAL ALBAFLAVENONE MONOOXYGENASE_TERPENE SYNTHASE"/>
    <property type="match status" value="1"/>
</dbReference>
<feature type="binding site" description="axial binding residue" evidence="8">
    <location>
        <position position="444"/>
    </location>
    <ligand>
        <name>heme</name>
        <dbReference type="ChEBI" id="CHEBI:30413"/>
    </ligand>
    <ligandPart>
        <name>Fe</name>
        <dbReference type="ChEBI" id="CHEBI:18248"/>
    </ligandPart>
</feature>
<feature type="chain" id="PRO_5043922296" evidence="10">
    <location>
        <begin position="16"/>
        <end position="505"/>
    </location>
</feature>
<keyword evidence="10" id="KW-0732">Signal</keyword>
<keyword evidence="12" id="KW-1185">Reference proteome</keyword>
<dbReference type="InterPro" id="IPR036396">
    <property type="entry name" value="Cyt_P450_sf"/>
</dbReference>
<comment type="cofactor">
    <cofactor evidence="1 8">
        <name>heme</name>
        <dbReference type="ChEBI" id="CHEBI:30413"/>
    </cofactor>
</comment>
<keyword evidence="6 8" id="KW-0408">Iron</keyword>
<accession>A0AAV7X3K3</accession>
<dbReference type="Gene3D" id="1.10.630.10">
    <property type="entry name" value="Cytochrome P450"/>
    <property type="match status" value="1"/>
</dbReference>